<evidence type="ECO:0000313" key="8">
    <source>
        <dbReference type="EMBL" id="MDT0327781.1"/>
    </source>
</evidence>
<keyword evidence="3 6" id="KW-0808">Transferase</keyword>
<comment type="similarity">
    <text evidence="6">Belongs to the glycosyl hydrolase 13 family. GlgE subfamily.</text>
</comment>
<sequence length="656" mass="73395">MIGRLPILDISPDNDLGPVKAVPGERFTVGATVIREGHDSLAAGVVVYNPKGRRERLVRMSERAPGTDRHEAEISLPAEGKWSFAIEAWSDPFATWHHIAEVKLPLDQDTELVLEEGARLLSRAARRVPRRPLPARAAAVLRDTSLSPADRYAAAITPEVLAFMHDVPLRELVTRSPRTRVVVHRERALFGSWYEFFPRSEGAQVDTAPGQEVSGTFTTAAKRLPAIADMGFDVVYLPPVHPVGHDHRKGANNSLTAGPGEPGSVWAIGSAEGGHDAVHPDLGTLADFDAFVAEAHEHGLEIALDLALQCSPDHPWVTEHPEWFTTRVDGSIAYAENPPKKYQDIYPLNFDNDFAGLYKEIRRVVQHWIDHGVRIFRVDNPHTKPVAFWEKLLADVAKKHPDVLFLAEAFTRPAMMRTLAKVGFHQSYTYFTWRNDKGELTDYLTELSRETAHYLRPNFFANTPDILHAYLQEGGRAAFEIRAVLAALLSPTWGIYSGFELCENTPVRPGSEEYLNSEKYQYRPRDWAGAEAEGQSITGLITRLNELRREHPALRELRNLRFHHVDRPELICFSKHRPGDRPGDPDDVVIAVVNLDPHHAHEATVHLDLPSIGRAWEEELKVTDQLTGAAYTWGAVDYVRLDPAQGPAHVFTVSGR</sequence>
<keyword evidence="9" id="KW-1185">Reference proteome</keyword>
<keyword evidence="2 6" id="KW-0328">Glycosyltransferase</keyword>
<evidence type="ECO:0000313" key="9">
    <source>
        <dbReference type="Proteomes" id="UP001183390"/>
    </source>
</evidence>
<accession>A0ABU2M564</accession>
<evidence type="ECO:0000256" key="1">
    <source>
        <dbReference type="ARBA" id="ARBA00011738"/>
    </source>
</evidence>
<evidence type="ECO:0000256" key="5">
    <source>
        <dbReference type="ARBA" id="ARBA00048735"/>
    </source>
</evidence>
<dbReference type="CDD" id="cd11344">
    <property type="entry name" value="AmyAc_GlgE_like"/>
    <property type="match status" value="1"/>
</dbReference>
<dbReference type="SUPFAM" id="SSF51445">
    <property type="entry name" value="(Trans)glycosidases"/>
    <property type="match status" value="1"/>
</dbReference>
<evidence type="ECO:0000259" key="7">
    <source>
        <dbReference type="SMART" id="SM00642"/>
    </source>
</evidence>
<comment type="subunit">
    <text evidence="1 6">Homodimer.</text>
</comment>
<dbReference type="InterPro" id="IPR049171">
    <property type="entry name" value="GLGE_C"/>
</dbReference>
<dbReference type="InterPro" id="IPR026585">
    <property type="entry name" value="GlgE"/>
</dbReference>
<comment type="function">
    <text evidence="6">Maltosyltransferase that uses maltose 1-phosphate (M1P) as the sugar donor to elongate linear or branched alpha-(1-&gt;4)-glucans. Is involved in a branched alpha-glucan biosynthetic pathway from trehalose, together with TreS, Mak and GlgB.</text>
</comment>
<protein>
    <recommendedName>
        <fullName evidence="6">Alpha-1,4-glucan:maltose-1-phosphate maltosyltransferase</fullName>
        <shortName evidence="6">GMPMT</shortName>
        <ecNumber evidence="6">2.4.99.16</ecNumber>
    </recommendedName>
    <alternativeName>
        <fullName evidence="6">(1-&gt;4)-alpha-D-glucan:maltose-1-phosphate alpha-D-maltosyltransferase</fullName>
    </alternativeName>
</protein>
<dbReference type="Proteomes" id="UP001183390">
    <property type="component" value="Unassembled WGS sequence"/>
</dbReference>
<feature type="binding site" evidence="6">
    <location>
        <position position="380"/>
    </location>
    <ligand>
        <name>alpha-maltose 1-phosphate</name>
        <dbReference type="ChEBI" id="CHEBI:63576"/>
    </ligand>
</feature>
<evidence type="ECO:0000256" key="6">
    <source>
        <dbReference type="HAMAP-Rule" id="MF_02124"/>
    </source>
</evidence>
<feature type="domain" description="Glycosyl hydrolase family 13 catalytic" evidence="7">
    <location>
        <begin position="191"/>
        <end position="548"/>
    </location>
</feature>
<gene>
    <name evidence="6" type="primary">glgE</name>
    <name evidence="8" type="ORF">RM479_05075</name>
</gene>
<dbReference type="Pfam" id="PF21702">
    <property type="entry name" value="GLGE_C"/>
    <property type="match status" value="1"/>
</dbReference>
<dbReference type="PANTHER" id="PTHR47786">
    <property type="entry name" value="ALPHA-1,4-GLUCAN:MALTOSE-1-PHOSPHATE MALTOSYLTRANSFERASE"/>
    <property type="match status" value="1"/>
</dbReference>
<dbReference type="EMBL" id="JAVREP010000002">
    <property type="protein sequence ID" value="MDT0327781.1"/>
    <property type="molecule type" value="Genomic_DNA"/>
</dbReference>
<dbReference type="Gene3D" id="1.20.58.80">
    <property type="entry name" value="Phosphotransferase system, lactose/cellobiose-type IIA subunit"/>
    <property type="match status" value="1"/>
</dbReference>
<dbReference type="InterPro" id="IPR021828">
    <property type="entry name" value="GlgE_dom_N/S"/>
</dbReference>
<feature type="active site" description="Proton donor" evidence="6">
    <location>
        <position position="408"/>
    </location>
</feature>
<proteinExistence type="inferred from homology"/>
<dbReference type="SMART" id="SM00642">
    <property type="entry name" value="Aamy"/>
    <property type="match status" value="1"/>
</dbReference>
<comment type="catalytic activity">
    <reaction evidence="5 6">
        <text>alpha-maltose 1-phosphate + [(1-&gt;4)-alpha-D-glucosyl](n) = [(1-&gt;4)-alpha-D-glucosyl](n+2) + phosphate</text>
        <dbReference type="Rhea" id="RHEA:42692"/>
        <dbReference type="Rhea" id="RHEA-COMP:9584"/>
        <dbReference type="Rhea" id="RHEA-COMP:10183"/>
        <dbReference type="ChEBI" id="CHEBI:15444"/>
        <dbReference type="ChEBI" id="CHEBI:43474"/>
        <dbReference type="ChEBI" id="CHEBI:63576"/>
        <dbReference type="EC" id="2.4.99.16"/>
    </reaction>
</comment>
<evidence type="ECO:0000256" key="3">
    <source>
        <dbReference type="ARBA" id="ARBA00022679"/>
    </source>
</evidence>
<dbReference type="RefSeq" id="WP_311510554.1">
    <property type="nucleotide sequence ID" value="NZ_JAVREP010000002.1"/>
</dbReference>
<dbReference type="HAMAP" id="MF_02124">
    <property type="entry name" value="GlgE"/>
    <property type="match status" value="1"/>
</dbReference>
<evidence type="ECO:0000256" key="2">
    <source>
        <dbReference type="ARBA" id="ARBA00022676"/>
    </source>
</evidence>
<dbReference type="Gene3D" id="2.60.40.1180">
    <property type="entry name" value="Golgi alpha-mannosidase II"/>
    <property type="match status" value="1"/>
</dbReference>
<keyword evidence="4 6" id="KW-0119">Carbohydrate metabolism</keyword>
<organism evidence="8 9">
    <name type="scientific">Nocardiopsis lambiniae</name>
    <dbReference type="NCBI Taxonomy" id="3075539"/>
    <lineage>
        <taxon>Bacteria</taxon>
        <taxon>Bacillati</taxon>
        <taxon>Actinomycetota</taxon>
        <taxon>Actinomycetes</taxon>
        <taxon>Streptosporangiales</taxon>
        <taxon>Nocardiopsidaceae</taxon>
        <taxon>Nocardiopsis</taxon>
    </lineage>
</organism>
<name>A0ABU2M564_9ACTN</name>
<feature type="binding site" evidence="6">
    <location>
        <begin position="519"/>
        <end position="520"/>
    </location>
    <ligand>
        <name>alpha-maltose 1-phosphate</name>
        <dbReference type="ChEBI" id="CHEBI:63576"/>
    </ligand>
</feature>
<feature type="active site" description="Nucleophile" evidence="6">
    <location>
        <position position="379"/>
    </location>
</feature>
<feature type="binding site" evidence="6">
    <location>
        <position position="344"/>
    </location>
    <ligand>
        <name>alpha-maltose 1-phosphate</name>
        <dbReference type="ChEBI" id="CHEBI:63576"/>
    </ligand>
</feature>
<dbReference type="InterPro" id="IPR006047">
    <property type="entry name" value="GH13_cat_dom"/>
</dbReference>
<dbReference type="Gene3D" id="3.20.20.80">
    <property type="entry name" value="Glycosidases"/>
    <property type="match status" value="1"/>
</dbReference>
<feature type="binding site" evidence="6">
    <location>
        <position position="249"/>
    </location>
    <ligand>
        <name>alpha-maltose 1-phosphate</name>
        <dbReference type="ChEBI" id="CHEBI:63576"/>
    </ligand>
</feature>
<evidence type="ECO:0000256" key="4">
    <source>
        <dbReference type="ARBA" id="ARBA00023277"/>
    </source>
</evidence>
<dbReference type="InterPro" id="IPR017853">
    <property type="entry name" value="GH"/>
</dbReference>
<feature type="binding site" evidence="6">
    <location>
        <position position="309"/>
    </location>
    <ligand>
        <name>alpha-maltose 1-phosphate</name>
        <dbReference type="ChEBI" id="CHEBI:63576"/>
    </ligand>
</feature>
<dbReference type="Pfam" id="PF11896">
    <property type="entry name" value="GlgE_dom_N_S"/>
    <property type="match status" value="1"/>
</dbReference>
<feature type="site" description="Transition state stabilizer" evidence="6">
    <location>
        <position position="465"/>
    </location>
</feature>
<dbReference type="EC" id="2.4.99.16" evidence="6"/>
<reference evidence="9" key="1">
    <citation type="submission" date="2023-07" db="EMBL/GenBank/DDBJ databases">
        <title>30 novel species of actinomycetes from the DSMZ collection.</title>
        <authorList>
            <person name="Nouioui I."/>
        </authorList>
    </citation>
    <scope>NUCLEOTIDE SEQUENCE [LARGE SCALE GENOMIC DNA]</scope>
    <source>
        <strain evidence="9">DSM 44743</strain>
    </source>
</reference>
<dbReference type="InterPro" id="IPR013783">
    <property type="entry name" value="Ig-like_fold"/>
</dbReference>
<dbReference type="InterPro" id="IPR013780">
    <property type="entry name" value="Glyco_hydro_b"/>
</dbReference>
<dbReference type="Gene3D" id="2.60.40.10">
    <property type="entry name" value="Immunoglobulins"/>
    <property type="match status" value="1"/>
</dbReference>
<comment type="caution">
    <text evidence="8">The sequence shown here is derived from an EMBL/GenBank/DDBJ whole genome shotgun (WGS) entry which is preliminary data.</text>
</comment>
<dbReference type="PANTHER" id="PTHR47786:SF2">
    <property type="entry name" value="GLYCOSYL HYDROLASE FAMILY 13 CATALYTIC DOMAIN-CONTAINING PROTEIN"/>
    <property type="match status" value="1"/>
</dbReference>